<dbReference type="RefSeq" id="WP_184249486.1">
    <property type="nucleotide sequence ID" value="NZ_JACHLR010000024.1"/>
</dbReference>
<evidence type="ECO:0000313" key="2">
    <source>
        <dbReference type="EMBL" id="MBB4860533.1"/>
    </source>
</evidence>
<name>A0A7W7KE46_9SPHN</name>
<accession>A0A7W7KE46</accession>
<keyword evidence="3" id="KW-1185">Reference proteome</keyword>
<dbReference type="AlphaFoldDB" id="A0A7W7KE46"/>
<evidence type="ECO:0000256" key="1">
    <source>
        <dbReference type="SAM" id="MobiDB-lite"/>
    </source>
</evidence>
<proteinExistence type="predicted"/>
<dbReference type="EMBL" id="JACHLR010000024">
    <property type="protein sequence ID" value="MBB4860533.1"/>
    <property type="molecule type" value="Genomic_DNA"/>
</dbReference>
<protein>
    <submittedName>
        <fullName evidence="2">Uncharacterized protein</fullName>
    </submittedName>
</protein>
<feature type="region of interest" description="Disordered" evidence="1">
    <location>
        <begin position="1"/>
        <end position="36"/>
    </location>
</feature>
<dbReference type="Pfam" id="PF09677">
    <property type="entry name" value="TrbI_Ftype"/>
    <property type="match status" value="1"/>
</dbReference>
<dbReference type="Proteomes" id="UP000555448">
    <property type="component" value="Unassembled WGS sequence"/>
</dbReference>
<organism evidence="2 3">
    <name type="scientific">Novosphingobium chloroacetimidivorans</name>
    <dbReference type="NCBI Taxonomy" id="1428314"/>
    <lineage>
        <taxon>Bacteria</taxon>
        <taxon>Pseudomonadati</taxon>
        <taxon>Pseudomonadota</taxon>
        <taxon>Alphaproteobacteria</taxon>
        <taxon>Sphingomonadales</taxon>
        <taxon>Sphingomonadaceae</taxon>
        <taxon>Novosphingobium</taxon>
    </lineage>
</organism>
<evidence type="ECO:0000313" key="3">
    <source>
        <dbReference type="Proteomes" id="UP000555448"/>
    </source>
</evidence>
<comment type="caution">
    <text evidence="2">The sequence shown here is derived from an EMBL/GenBank/DDBJ whole genome shotgun (WGS) entry which is preliminary data.</text>
</comment>
<sequence length="195" mass="19827">MTDMPHIDVDDAQAPAACSPEPGVGAKAPQAPSKKKSGVSPAQVLMVAAGVATLAWGAWMTRSVMDLQATGEPQFVKVQLQGLVGEYIKAQARSATAPDKVSAETGAFMAELDKAVKGLSAEGKIVLINEAIVAGDVPDVTEAVRRQVYAKVPVPKQAAAQDVESAMRNYLLGAGAPGNAAASLAANGAVHGLGN</sequence>
<reference evidence="2 3" key="1">
    <citation type="submission" date="2020-08" db="EMBL/GenBank/DDBJ databases">
        <title>Functional genomics of gut bacteria from endangered species of beetles.</title>
        <authorList>
            <person name="Carlos-Shanley C."/>
        </authorList>
    </citation>
    <scope>NUCLEOTIDE SEQUENCE [LARGE SCALE GENOMIC DNA]</scope>
    <source>
        <strain evidence="2 3">S00245</strain>
    </source>
</reference>
<gene>
    <name evidence="2" type="ORF">HNO88_003877</name>
</gene>
<dbReference type="InterPro" id="IPR014115">
    <property type="entry name" value="TrbI_Ftype"/>
</dbReference>